<dbReference type="PANTHER" id="PTHR46709">
    <property type="entry name" value="PROTEIN CBG23488-RELATED"/>
    <property type="match status" value="1"/>
</dbReference>
<dbReference type="Proteomes" id="UP000095284">
    <property type="component" value="Unplaced"/>
</dbReference>
<feature type="transmembrane region" description="Helical" evidence="5">
    <location>
        <begin position="195"/>
        <end position="215"/>
    </location>
</feature>
<dbReference type="PROSITE" id="PS50262">
    <property type="entry name" value="G_PROTEIN_RECEP_F1_2"/>
    <property type="match status" value="1"/>
</dbReference>
<evidence type="ECO:0000259" key="6">
    <source>
        <dbReference type="PROSITE" id="PS50262"/>
    </source>
</evidence>
<accession>A0A1I7SWM3</accession>
<dbReference type="SUPFAM" id="SSF81321">
    <property type="entry name" value="Family A G protein-coupled receptor-like"/>
    <property type="match status" value="1"/>
</dbReference>
<feature type="transmembrane region" description="Helical" evidence="5">
    <location>
        <begin position="292"/>
        <end position="311"/>
    </location>
</feature>
<evidence type="ECO:0000313" key="9">
    <source>
        <dbReference type="Proteomes" id="UP000659654"/>
    </source>
</evidence>
<sequence length="399" mass="45862">MSESEDEDLCSVIPPEGLRMAMVAMAGTVIALVSVIFNAFLFFILISNSQYRRTHLLFLAFLALIDTFLSASYIMIFPVNLFMDYFESEFLAWAWFNYVKPMLAICHVAITSSALLLTAATFERFLTISKIRNQFSTTIRLFIVSVTVIFAVAAKAPMYFELIVVENPNCTGVTGYSAYMAEWSNEEPYQTVYKFWFRNIVGTFLPFFLSLHFNIRIVARLRQQHTGARLFRFATSEHRRNIRAATRMLVLITSTYIVCNSLSVVIAAWEFIDKESLYTSQLRPFYTYATDLVSILTVVACSIRLPIYYFCNRRLRREVNETLLRFCGCEPEKIEGFSRKSRLTTIRYLNTGDGFVLCNNENRRNEPKFVVGTGFDRVVLQVAMQDFNRANGMCNAAHI</sequence>
<dbReference type="GO" id="GO:0004930">
    <property type="term" value="F:G protein-coupled receptor activity"/>
    <property type="evidence" value="ECO:0007669"/>
    <property type="project" value="InterPro"/>
</dbReference>
<dbReference type="Proteomes" id="UP000659654">
    <property type="component" value="Unassembled WGS sequence"/>
</dbReference>
<dbReference type="WBParaSite" id="BXY_1745400.1">
    <property type="protein sequence ID" value="BXY_1745400.1"/>
    <property type="gene ID" value="BXY_1745400"/>
</dbReference>
<dbReference type="AlphaFoldDB" id="A0A1I7SWM3"/>
<protein>
    <submittedName>
        <fullName evidence="7">(pine wood nematode) hypothetical protein</fullName>
    </submittedName>
    <submittedName>
        <fullName evidence="10">G_PROTEIN_RECEP_F1_2 domain-containing protein</fullName>
    </submittedName>
</protein>
<evidence type="ECO:0000256" key="1">
    <source>
        <dbReference type="ARBA" id="ARBA00004370"/>
    </source>
</evidence>
<name>A0A1I7SWM3_BURXY</name>
<dbReference type="PRINTS" id="PR00237">
    <property type="entry name" value="GPCRRHODOPSN"/>
</dbReference>
<keyword evidence="4 5" id="KW-0472">Membrane</keyword>
<keyword evidence="3 5" id="KW-1133">Transmembrane helix</keyword>
<dbReference type="Gene3D" id="1.20.1070.10">
    <property type="entry name" value="Rhodopsin 7-helix transmembrane proteins"/>
    <property type="match status" value="1"/>
</dbReference>
<proteinExistence type="predicted"/>
<dbReference type="InterPro" id="IPR017452">
    <property type="entry name" value="GPCR_Rhodpsn_7TM"/>
</dbReference>
<dbReference type="eggNOG" id="ENOG502SK7B">
    <property type="taxonomic scope" value="Eukaryota"/>
</dbReference>
<gene>
    <name evidence="7" type="ORF">BXYJ_LOCUS4547</name>
</gene>
<organism evidence="8 10">
    <name type="scientific">Bursaphelenchus xylophilus</name>
    <name type="common">Pinewood nematode worm</name>
    <name type="synonym">Aphelenchoides xylophilus</name>
    <dbReference type="NCBI Taxonomy" id="6326"/>
    <lineage>
        <taxon>Eukaryota</taxon>
        <taxon>Metazoa</taxon>
        <taxon>Ecdysozoa</taxon>
        <taxon>Nematoda</taxon>
        <taxon>Chromadorea</taxon>
        <taxon>Rhabditida</taxon>
        <taxon>Tylenchina</taxon>
        <taxon>Tylenchomorpha</taxon>
        <taxon>Aphelenchoidea</taxon>
        <taxon>Aphelenchoididae</taxon>
        <taxon>Bursaphelenchus</taxon>
    </lineage>
</organism>
<dbReference type="OrthoDB" id="5797958at2759"/>
<dbReference type="PANTHER" id="PTHR46709:SF13">
    <property type="entry name" value="G-PROTEIN COUPLED RECEPTORS FAMILY 1 PROFILE DOMAIN-CONTAINING PROTEIN"/>
    <property type="match status" value="1"/>
</dbReference>
<evidence type="ECO:0000256" key="3">
    <source>
        <dbReference type="ARBA" id="ARBA00022989"/>
    </source>
</evidence>
<dbReference type="CDD" id="cd14978">
    <property type="entry name" value="7tmA_FMRFamide_R-like"/>
    <property type="match status" value="1"/>
</dbReference>
<dbReference type="EMBL" id="CAJFCV020000002">
    <property type="protein sequence ID" value="CAG9099664.1"/>
    <property type="molecule type" value="Genomic_DNA"/>
</dbReference>
<evidence type="ECO:0000256" key="4">
    <source>
        <dbReference type="ARBA" id="ARBA00023136"/>
    </source>
</evidence>
<dbReference type="EMBL" id="CAJFDI010000002">
    <property type="protein sequence ID" value="CAD5216473.1"/>
    <property type="molecule type" value="Genomic_DNA"/>
</dbReference>
<feature type="transmembrane region" description="Helical" evidence="5">
    <location>
        <begin position="141"/>
        <end position="160"/>
    </location>
</feature>
<dbReference type="GO" id="GO:0016020">
    <property type="term" value="C:membrane"/>
    <property type="evidence" value="ECO:0007669"/>
    <property type="project" value="UniProtKB-SubCell"/>
</dbReference>
<feature type="transmembrane region" description="Helical" evidence="5">
    <location>
        <begin position="20"/>
        <end position="44"/>
    </location>
</feature>
<keyword evidence="2 5" id="KW-0812">Transmembrane</keyword>
<dbReference type="Pfam" id="PF00001">
    <property type="entry name" value="7tm_1"/>
    <property type="match status" value="1"/>
</dbReference>
<dbReference type="InterPro" id="IPR000276">
    <property type="entry name" value="GPCR_Rhodpsn"/>
</dbReference>
<keyword evidence="9" id="KW-1185">Reference proteome</keyword>
<evidence type="ECO:0000313" key="10">
    <source>
        <dbReference type="WBParaSite" id="BXY_1745400.1"/>
    </source>
</evidence>
<dbReference type="Proteomes" id="UP000582659">
    <property type="component" value="Unassembled WGS sequence"/>
</dbReference>
<feature type="domain" description="G-protein coupled receptors family 1 profile" evidence="6">
    <location>
        <begin position="37"/>
        <end position="308"/>
    </location>
</feature>
<reference evidence="10" key="1">
    <citation type="submission" date="2016-11" db="UniProtKB">
        <authorList>
            <consortium name="WormBaseParasite"/>
        </authorList>
    </citation>
    <scope>IDENTIFICATION</scope>
</reference>
<feature type="transmembrane region" description="Helical" evidence="5">
    <location>
        <begin position="56"/>
        <end position="82"/>
    </location>
</feature>
<feature type="transmembrane region" description="Helical" evidence="5">
    <location>
        <begin position="102"/>
        <end position="120"/>
    </location>
</feature>
<evidence type="ECO:0000256" key="5">
    <source>
        <dbReference type="SAM" id="Phobius"/>
    </source>
</evidence>
<evidence type="ECO:0000313" key="7">
    <source>
        <dbReference type="EMBL" id="CAD5216473.1"/>
    </source>
</evidence>
<reference evidence="7" key="2">
    <citation type="submission" date="2020-09" db="EMBL/GenBank/DDBJ databases">
        <authorList>
            <person name="Kikuchi T."/>
        </authorList>
    </citation>
    <scope>NUCLEOTIDE SEQUENCE</scope>
    <source>
        <strain evidence="7">Ka4C1</strain>
    </source>
</reference>
<feature type="transmembrane region" description="Helical" evidence="5">
    <location>
        <begin position="248"/>
        <end position="272"/>
    </location>
</feature>
<evidence type="ECO:0000313" key="8">
    <source>
        <dbReference type="Proteomes" id="UP000095284"/>
    </source>
</evidence>
<evidence type="ECO:0000256" key="2">
    <source>
        <dbReference type="ARBA" id="ARBA00022692"/>
    </source>
</evidence>
<comment type="subcellular location">
    <subcellularLocation>
        <location evidence="1">Membrane</location>
    </subcellularLocation>
</comment>